<feature type="compositionally biased region" description="Acidic residues" evidence="1">
    <location>
        <begin position="41"/>
        <end position="50"/>
    </location>
</feature>
<feature type="region of interest" description="Disordered" evidence="1">
    <location>
        <begin position="29"/>
        <end position="54"/>
    </location>
</feature>
<feature type="region of interest" description="Disordered" evidence="1">
    <location>
        <begin position="98"/>
        <end position="127"/>
    </location>
</feature>
<gene>
    <name evidence="2" type="ORF">g.4593</name>
</gene>
<protein>
    <submittedName>
        <fullName evidence="2">Uncharacterized protein</fullName>
    </submittedName>
</protein>
<feature type="non-terminal residue" evidence="2">
    <location>
        <position position="127"/>
    </location>
</feature>
<reference evidence="2" key="1">
    <citation type="submission" date="2015-11" db="EMBL/GenBank/DDBJ databases">
        <title>De novo transcriptome assembly of four potential Pierce s Disease insect vectors from Arizona vineyards.</title>
        <authorList>
            <person name="Tassone E.E."/>
        </authorList>
    </citation>
    <scope>NUCLEOTIDE SEQUENCE</scope>
</reference>
<sequence length="127" mass="13569">LAAAAAAAHHVTASSTVTNSANNSLKVLNHTNDHCNNSSYDSDEDEEESETYSLTSCDSLVDNNDVINEDEIENLMLEKENLNDDVKQLLILSQSAAKDGCGSDISSGTTVKSDPGYYSEYVTGTES</sequence>
<organism evidence="2">
    <name type="scientific">Cuerna arida</name>
    <dbReference type="NCBI Taxonomy" id="1464854"/>
    <lineage>
        <taxon>Eukaryota</taxon>
        <taxon>Metazoa</taxon>
        <taxon>Ecdysozoa</taxon>
        <taxon>Arthropoda</taxon>
        <taxon>Hexapoda</taxon>
        <taxon>Insecta</taxon>
        <taxon>Pterygota</taxon>
        <taxon>Neoptera</taxon>
        <taxon>Paraneoptera</taxon>
        <taxon>Hemiptera</taxon>
        <taxon>Auchenorrhyncha</taxon>
        <taxon>Membracoidea</taxon>
        <taxon>Cicadellidae</taxon>
        <taxon>Cicadellinae</taxon>
        <taxon>Proconiini</taxon>
        <taxon>Cuerna</taxon>
    </lineage>
</organism>
<name>A0A1B6F5L4_9HEMI</name>
<dbReference type="EMBL" id="GECZ01024220">
    <property type="protein sequence ID" value="JAS45549.1"/>
    <property type="molecule type" value="Transcribed_RNA"/>
</dbReference>
<evidence type="ECO:0000313" key="2">
    <source>
        <dbReference type="EMBL" id="JAS45549.1"/>
    </source>
</evidence>
<evidence type="ECO:0000256" key="1">
    <source>
        <dbReference type="SAM" id="MobiDB-lite"/>
    </source>
</evidence>
<proteinExistence type="predicted"/>
<feature type="non-terminal residue" evidence="2">
    <location>
        <position position="1"/>
    </location>
</feature>
<dbReference type="AlphaFoldDB" id="A0A1B6F5L4"/>
<accession>A0A1B6F5L4</accession>